<comment type="similarity">
    <text evidence="2">Belongs to the FliJ family.</text>
</comment>
<dbReference type="EMBL" id="FAOO01000009">
    <property type="protein sequence ID" value="CUU06094.1"/>
    <property type="molecule type" value="Genomic_DNA"/>
</dbReference>
<evidence type="ECO:0000256" key="5">
    <source>
        <dbReference type="ARBA" id="ARBA00022475"/>
    </source>
</evidence>
<dbReference type="AlphaFoldDB" id="A0A0S4N4K5"/>
<accession>A0A0S4N4K5</accession>
<name>A0A0S4N4K5_9BACT</name>
<dbReference type="RefSeq" id="WP_140945149.1">
    <property type="nucleotide sequence ID" value="NZ_FAOO01000009.1"/>
</dbReference>
<dbReference type="GO" id="GO:0009288">
    <property type="term" value="C:bacterial-type flagellum"/>
    <property type="evidence" value="ECO:0007669"/>
    <property type="project" value="InterPro"/>
</dbReference>
<keyword evidence="12" id="KW-0966">Cell projection</keyword>
<evidence type="ECO:0000256" key="7">
    <source>
        <dbReference type="ARBA" id="ARBA00022795"/>
    </source>
</evidence>
<keyword evidence="6" id="KW-0145">Chemotaxis</keyword>
<dbReference type="OrthoDB" id="9957990at2"/>
<evidence type="ECO:0000256" key="2">
    <source>
        <dbReference type="ARBA" id="ARBA00010004"/>
    </source>
</evidence>
<dbReference type="STRING" id="1643428.GCA_001442855_01375"/>
<reference evidence="13" key="1">
    <citation type="submission" date="2015-11" db="EMBL/GenBank/DDBJ databases">
        <authorList>
            <person name="Varghese N."/>
        </authorList>
    </citation>
    <scope>NUCLEOTIDE SEQUENCE [LARGE SCALE GENOMIC DNA]</scope>
</reference>
<evidence type="ECO:0000256" key="4">
    <source>
        <dbReference type="ARBA" id="ARBA00022448"/>
    </source>
</evidence>
<keyword evidence="5" id="KW-1003">Cell membrane</keyword>
<dbReference type="InterPro" id="IPR012823">
    <property type="entry name" value="Flagell_FliJ"/>
</dbReference>
<dbReference type="GO" id="GO:0071973">
    <property type="term" value="P:bacterial-type flagellum-dependent cell motility"/>
    <property type="evidence" value="ECO:0007669"/>
    <property type="project" value="InterPro"/>
</dbReference>
<gene>
    <name evidence="12" type="ORF">JGI1_01404</name>
</gene>
<dbReference type="InterPro" id="IPR053716">
    <property type="entry name" value="Flag_assembly_chemotaxis_eff"/>
</dbReference>
<keyword evidence="13" id="KW-1185">Reference proteome</keyword>
<dbReference type="GO" id="GO:0006935">
    <property type="term" value="P:chemotaxis"/>
    <property type="evidence" value="ECO:0007669"/>
    <property type="project" value="UniProtKB-KW"/>
</dbReference>
<evidence type="ECO:0000256" key="11">
    <source>
        <dbReference type="SAM" id="Coils"/>
    </source>
</evidence>
<dbReference type="GO" id="GO:0005886">
    <property type="term" value="C:plasma membrane"/>
    <property type="evidence" value="ECO:0007669"/>
    <property type="project" value="UniProtKB-SubCell"/>
</dbReference>
<comment type="subcellular location">
    <subcellularLocation>
        <location evidence="1">Cell membrane</location>
        <topology evidence="1">Peripheral membrane protein</topology>
        <orientation evidence="1">Cytoplasmic side</orientation>
    </subcellularLocation>
</comment>
<dbReference type="GO" id="GO:0044781">
    <property type="term" value="P:bacterial-type flagellum organization"/>
    <property type="evidence" value="ECO:0007669"/>
    <property type="project" value="UniProtKB-KW"/>
</dbReference>
<dbReference type="Gene3D" id="1.10.287.1700">
    <property type="match status" value="1"/>
</dbReference>
<dbReference type="Pfam" id="PF02050">
    <property type="entry name" value="FliJ"/>
    <property type="match status" value="1"/>
</dbReference>
<dbReference type="GO" id="GO:0015031">
    <property type="term" value="P:protein transport"/>
    <property type="evidence" value="ECO:0007669"/>
    <property type="project" value="UniProtKB-KW"/>
</dbReference>
<evidence type="ECO:0000256" key="8">
    <source>
        <dbReference type="ARBA" id="ARBA00022927"/>
    </source>
</evidence>
<evidence type="ECO:0000256" key="9">
    <source>
        <dbReference type="ARBA" id="ARBA00023136"/>
    </source>
</evidence>
<sequence length="142" mass="17029">MARFKLDPVLKVRQLQEKKHKRDLFEIKVIRENAEKVLEDLEAQKEKQMEDLEVEDKIKVLDLQIQYAYLNSLAKQVETQRTTLEKFLKEEEKKRGELVKVNQDKKMMEKLKEKFINNILKETQKKEQLSLDAISQRTTLNK</sequence>
<evidence type="ECO:0000256" key="6">
    <source>
        <dbReference type="ARBA" id="ARBA00022500"/>
    </source>
</evidence>
<evidence type="ECO:0000313" key="13">
    <source>
        <dbReference type="Proteomes" id="UP000320623"/>
    </source>
</evidence>
<keyword evidence="12" id="KW-0282">Flagellum</keyword>
<evidence type="ECO:0000256" key="10">
    <source>
        <dbReference type="ARBA" id="ARBA00023225"/>
    </source>
</evidence>
<protein>
    <recommendedName>
        <fullName evidence="3">Flagellar FliJ protein</fullName>
    </recommendedName>
</protein>
<keyword evidence="7" id="KW-1005">Bacterial flagellum biogenesis</keyword>
<keyword evidence="8" id="KW-0653">Protein transport</keyword>
<keyword evidence="11" id="KW-0175">Coiled coil</keyword>
<keyword evidence="12" id="KW-0969">Cilium</keyword>
<evidence type="ECO:0000256" key="1">
    <source>
        <dbReference type="ARBA" id="ARBA00004413"/>
    </source>
</evidence>
<dbReference type="NCBIfam" id="TIGR02473">
    <property type="entry name" value="flagell_FliJ"/>
    <property type="match status" value="1"/>
</dbReference>
<keyword evidence="4" id="KW-0813">Transport</keyword>
<keyword evidence="9" id="KW-0472">Membrane</keyword>
<proteinExistence type="inferred from homology"/>
<keyword evidence="10" id="KW-1006">Bacterial flagellum protein export</keyword>
<feature type="coiled-coil region" evidence="11">
    <location>
        <begin position="24"/>
        <end position="94"/>
    </location>
</feature>
<evidence type="ECO:0000256" key="3">
    <source>
        <dbReference type="ARBA" id="ARBA00020392"/>
    </source>
</evidence>
<evidence type="ECO:0000313" key="12">
    <source>
        <dbReference type="EMBL" id="CUU06094.1"/>
    </source>
</evidence>
<dbReference type="Proteomes" id="UP000320623">
    <property type="component" value="Unassembled WGS sequence"/>
</dbReference>
<organism evidence="12 13">
    <name type="scientific">Candidatus Thermokryptus mobilis</name>
    <dbReference type="NCBI Taxonomy" id="1643428"/>
    <lineage>
        <taxon>Bacteria</taxon>
        <taxon>Pseudomonadati</taxon>
        <taxon>Candidatus Kryptoniota</taxon>
        <taxon>Candidatus Thermokryptus</taxon>
    </lineage>
</organism>